<evidence type="ECO:0000256" key="1">
    <source>
        <dbReference type="SAM" id="MobiDB-lite"/>
    </source>
</evidence>
<keyword evidence="2" id="KW-0812">Transmembrane</keyword>
<feature type="domain" description="Nucleotide exchange factor Fes1" evidence="3">
    <location>
        <begin position="48"/>
        <end position="129"/>
    </location>
</feature>
<dbReference type="InterPro" id="IPR013918">
    <property type="entry name" value="Nucleotide_exch_fac_Fes1"/>
</dbReference>
<keyword evidence="5" id="KW-1185">Reference proteome</keyword>
<dbReference type="Proteomes" id="UP000428333">
    <property type="component" value="Linkage Group LG08"/>
</dbReference>
<feature type="non-terminal residue" evidence="4">
    <location>
        <position position="1"/>
    </location>
</feature>
<feature type="region of interest" description="Disordered" evidence="1">
    <location>
        <begin position="146"/>
        <end position="169"/>
    </location>
</feature>
<keyword evidence="2" id="KW-1133">Transmembrane helix</keyword>
<feature type="transmembrane region" description="Helical" evidence="2">
    <location>
        <begin position="18"/>
        <end position="45"/>
    </location>
</feature>
<dbReference type="InterPro" id="IPR050693">
    <property type="entry name" value="Hsp70_NEF-Inhibitors"/>
</dbReference>
<reference evidence="4 5" key="1">
    <citation type="journal article" date="2019" name="Genome Biol. Evol.">
        <title>The Rhododendron genome and chromosomal organization provide insight into shared whole-genome duplications across the heath family (Ericaceae).</title>
        <authorList>
            <person name="Soza V.L."/>
            <person name="Lindsley D."/>
            <person name="Waalkes A."/>
            <person name="Ramage E."/>
            <person name="Patwardhan R.P."/>
            <person name="Burton J.N."/>
            <person name="Adey A."/>
            <person name="Kumar A."/>
            <person name="Qiu R."/>
            <person name="Shendure J."/>
            <person name="Hall B."/>
        </authorList>
    </citation>
    <scope>NUCLEOTIDE SEQUENCE [LARGE SCALE GENOMIC DNA]</scope>
    <source>
        <strain evidence="4">RSF 1966-606</strain>
    </source>
</reference>
<dbReference type="GO" id="GO:0005783">
    <property type="term" value="C:endoplasmic reticulum"/>
    <property type="evidence" value="ECO:0007669"/>
    <property type="project" value="TreeGrafter"/>
</dbReference>
<organism evidence="4 5">
    <name type="scientific">Rhododendron williamsianum</name>
    <dbReference type="NCBI Taxonomy" id="262921"/>
    <lineage>
        <taxon>Eukaryota</taxon>
        <taxon>Viridiplantae</taxon>
        <taxon>Streptophyta</taxon>
        <taxon>Embryophyta</taxon>
        <taxon>Tracheophyta</taxon>
        <taxon>Spermatophyta</taxon>
        <taxon>Magnoliopsida</taxon>
        <taxon>eudicotyledons</taxon>
        <taxon>Gunneridae</taxon>
        <taxon>Pentapetalae</taxon>
        <taxon>asterids</taxon>
        <taxon>Ericales</taxon>
        <taxon>Ericaceae</taxon>
        <taxon>Ericoideae</taxon>
        <taxon>Rhodoreae</taxon>
        <taxon>Rhododendron</taxon>
    </lineage>
</organism>
<keyword evidence="2" id="KW-0472">Membrane</keyword>
<protein>
    <recommendedName>
        <fullName evidence="3">Nucleotide exchange factor Fes1 domain-containing protein</fullName>
    </recommendedName>
</protein>
<dbReference type="AlphaFoldDB" id="A0A6A4L9Y5"/>
<dbReference type="OrthoDB" id="10250458at2759"/>
<sequence>MTSHGRICLALQAMQGCFYFSCIGWFVFSHLGSWLVMLIIFVLAIEPGHSDPTKLKETAESVQQLSSENQKQSQLEFKEVMESLKISSDAELMQIAIDDLNNSSLSLEEHHRALQELLILVEPIDNAKEIQSPTLVQYAKTHQPLTETLDRPPSATTHPTHPCLLNPTPSRSCPPTATLRCHSLIAGNSQTPLTRLRSTTMPELWFENLSIEFEIHDFLLDLVKYE</sequence>
<dbReference type="PROSITE" id="PS51257">
    <property type="entry name" value="PROKAR_LIPOPROTEIN"/>
    <property type="match status" value="1"/>
</dbReference>
<evidence type="ECO:0000313" key="5">
    <source>
        <dbReference type="Proteomes" id="UP000428333"/>
    </source>
</evidence>
<dbReference type="PANTHER" id="PTHR19316:SF32">
    <property type="entry name" value="ARM REPEAT SUPERFAMILY PROTEIN"/>
    <property type="match status" value="1"/>
</dbReference>
<evidence type="ECO:0000259" key="3">
    <source>
        <dbReference type="Pfam" id="PF08609"/>
    </source>
</evidence>
<gene>
    <name evidence="4" type="ORF">C3L33_13809</name>
</gene>
<dbReference type="EMBL" id="QEFC01002130">
    <property type="protein sequence ID" value="KAE9454282.1"/>
    <property type="molecule type" value="Genomic_DNA"/>
</dbReference>
<dbReference type="Pfam" id="PF08609">
    <property type="entry name" value="Fes1"/>
    <property type="match status" value="1"/>
</dbReference>
<evidence type="ECO:0000256" key="2">
    <source>
        <dbReference type="SAM" id="Phobius"/>
    </source>
</evidence>
<proteinExistence type="predicted"/>
<comment type="caution">
    <text evidence="4">The sequence shown here is derived from an EMBL/GenBank/DDBJ whole genome shotgun (WGS) entry which is preliminary data.</text>
</comment>
<accession>A0A6A4L9Y5</accession>
<name>A0A6A4L9Y5_9ERIC</name>
<evidence type="ECO:0000313" key="4">
    <source>
        <dbReference type="EMBL" id="KAE9454282.1"/>
    </source>
</evidence>
<dbReference type="PANTHER" id="PTHR19316">
    <property type="entry name" value="PROTEIN FOLDING REGULATOR"/>
    <property type="match status" value="1"/>
</dbReference>
<dbReference type="GO" id="GO:0000774">
    <property type="term" value="F:adenyl-nucleotide exchange factor activity"/>
    <property type="evidence" value="ECO:0007669"/>
    <property type="project" value="TreeGrafter"/>
</dbReference>